<dbReference type="GO" id="GO:0000724">
    <property type="term" value="P:double-strand break repair via homologous recombination"/>
    <property type="evidence" value="ECO:0000318"/>
    <property type="project" value="GO_Central"/>
</dbReference>
<proteinExistence type="predicted"/>
<reference evidence="2" key="3">
    <citation type="submission" date="2015-04" db="UniProtKB">
        <authorList>
            <consortium name="EnsemblPlants"/>
        </authorList>
    </citation>
    <scope>IDENTIFICATION</scope>
    <source>
        <strain evidence="2">cv. Jemalong A17</strain>
    </source>
</reference>
<dbReference type="GO" id="GO:0051321">
    <property type="term" value="P:meiotic cell cycle"/>
    <property type="evidence" value="ECO:0000318"/>
    <property type="project" value="GO_Central"/>
</dbReference>
<dbReference type="EMBL" id="CM001222">
    <property type="protein sequence ID" value="KEH25468.1"/>
    <property type="molecule type" value="Genomic_DNA"/>
</dbReference>
<keyword evidence="1" id="KW-0378">Hydrolase</keyword>
<keyword evidence="1" id="KW-0067">ATP-binding</keyword>
<gene>
    <name evidence="1" type="ordered locus">MTR_6g024030</name>
</gene>
<dbReference type="SUPFAM" id="SSF50249">
    <property type="entry name" value="Nucleic acid-binding proteins"/>
    <property type="match status" value="2"/>
</dbReference>
<dbReference type="GO" id="GO:0004386">
    <property type="term" value="F:helicase activity"/>
    <property type="evidence" value="ECO:0007669"/>
    <property type="project" value="UniProtKB-KW"/>
</dbReference>
<dbReference type="AlphaFoldDB" id="A0A072U8P0"/>
<dbReference type="GO" id="GO:0007004">
    <property type="term" value="P:telomere maintenance via telomerase"/>
    <property type="evidence" value="ECO:0000318"/>
    <property type="project" value="GO_Central"/>
</dbReference>
<dbReference type="Gene3D" id="2.40.50.140">
    <property type="entry name" value="Nucleic acid-binding proteins"/>
    <property type="match status" value="1"/>
</dbReference>
<dbReference type="CDD" id="cd04481">
    <property type="entry name" value="RPA1_DBD_B_like"/>
    <property type="match status" value="1"/>
</dbReference>
<dbReference type="PANTHER" id="PTHR10492">
    <property type="match status" value="1"/>
</dbReference>
<reference evidence="1 3" key="2">
    <citation type="journal article" date="2014" name="BMC Genomics">
        <title>An improved genome release (version Mt4.0) for the model legume Medicago truncatula.</title>
        <authorList>
            <person name="Tang H."/>
            <person name="Krishnakumar V."/>
            <person name="Bidwell S."/>
            <person name="Rosen B."/>
            <person name="Chan A."/>
            <person name="Zhou S."/>
            <person name="Gentzbittel L."/>
            <person name="Childs K.L."/>
            <person name="Yandell M."/>
            <person name="Gundlach H."/>
            <person name="Mayer K.F."/>
            <person name="Schwartz D.C."/>
            <person name="Town C.D."/>
        </authorList>
    </citation>
    <scope>GENOME REANNOTATION</scope>
    <source>
        <strain evidence="1">A17</strain>
        <strain evidence="2 3">cv. Jemalong A17</strain>
    </source>
</reference>
<reference evidence="1 3" key="1">
    <citation type="journal article" date="2011" name="Nature">
        <title>The Medicago genome provides insight into the evolution of rhizobial symbioses.</title>
        <authorList>
            <person name="Young N.D."/>
            <person name="Debelle F."/>
            <person name="Oldroyd G.E."/>
            <person name="Geurts R."/>
            <person name="Cannon S.B."/>
            <person name="Udvardi M.K."/>
            <person name="Benedito V.A."/>
            <person name="Mayer K.F."/>
            <person name="Gouzy J."/>
            <person name="Schoof H."/>
            <person name="Van de Peer Y."/>
            <person name="Proost S."/>
            <person name="Cook D.R."/>
            <person name="Meyers B.C."/>
            <person name="Spannagl M."/>
            <person name="Cheung F."/>
            <person name="De Mita S."/>
            <person name="Krishnakumar V."/>
            <person name="Gundlach H."/>
            <person name="Zhou S."/>
            <person name="Mudge J."/>
            <person name="Bharti A.K."/>
            <person name="Murray J.D."/>
            <person name="Naoumkina M.A."/>
            <person name="Rosen B."/>
            <person name="Silverstein K.A."/>
            <person name="Tang H."/>
            <person name="Rombauts S."/>
            <person name="Zhao P.X."/>
            <person name="Zhou P."/>
            <person name="Barbe V."/>
            <person name="Bardou P."/>
            <person name="Bechner M."/>
            <person name="Bellec A."/>
            <person name="Berger A."/>
            <person name="Berges H."/>
            <person name="Bidwell S."/>
            <person name="Bisseling T."/>
            <person name="Choisne N."/>
            <person name="Couloux A."/>
            <person name="Denny R."/>
            <person name="Deshpande S."/>
            <person name="Dai X."/>
            <person name="Doyle J.J."/>
            <person name="Dudez A.M."/>
            <person name="Farmer A.D."/>
            <person name="Fouteau S."/>
            <person name="Franken C."/>
            <person name="Gibelin C."/>
            <person name="Gish J."/>
            <person name="Goldstein S."/>
            <person name="Gonzalez A.J."/>
            <person name="Green P.J."/>
            <person name="Hallab A."/>
            <person name="Hartog M."/>
            <person name="Hua A."/>
            <person name="Humphray S.J."/>
            <person name="Jeong D.H."/>
            <person name="Jing Y."/>
            <person name="Jocker A."/>
            <person name="Kenton S.M."/>
            <person name="Kim D.J."/>
            <person name="Klee K."/>
            <person name="Lai H."/>
            <person name="Lang C."/>
            <person name="Lin S."/>
            <person name="Macmil S.L."/>
            <person name="Magdelenat G."/>
            <person name="Matthews L."/>
            <person name="McCorrison J."/>
            <person name="Monaghan E.L."/>
            <person name="Mun J.H."/>
            <person name="Najar F.Z."/>
            <person name="Nicholson C."/>
            <person name="Noirot C."/>
            <person name="O'Bleness M."/>
            <person name="Paule C.R."/>
            <person name="Poulain J."/>
            <person name="Prion F."/>
            <person name="Qin B."/>
            <person name="Qu C."/>
            <person name="Retzel E.F."/>
            <person name="Riddle C."/>
            <person name="Sallet E."/>
            <person name="Samain S."/>
            <person name="Samson N."/>
            <person name="Sanders I."/>
            <person name="Saurat O."/>
            <person name="Scarpelli C."/>
            <person name="Schiex T."/>
            <person name="Segurens B."/>
            <person name="Severin A.J."/>
            <person name="Sherrier D.J."/>
            <person name="Shi R."/>
            <person name="Sims S."/>
            <person name="Singer S.R."/>
            <person name="Sinharoy S."/>
            <person name="Sterck L."/>
            <person name="Viollet A."/>
            <person name="Wang B.B."/>
            <person name="Wang K."/>
            <person name="Wang M."/>
            <person name="Wang X."/>
            <person name="Warfsmann J."/>
            <person name="Weissenbach J."/>
            <person name="White D.D."/>
            <person name="White J.D."/>
            <person name="Wiley G.B."/>
            <person name="Wincker P."/>
            <person name="Xing Y."/>
            <person name="Yang L."/>
            <person name="Yao Z."/>
            <person name="Ying F."/>
            <person name="Zhai J."/>
            <person name="Zhou L."/>
            <person name="Zuber A."/>
            <person name="Denarie J."/>
            <person name="Dixon R.A."/>
            <person name="May G.D."/>
            <person name="Schwartz D.C."/>
            <person name="Rogers J."/>
            <person name="Quetier F."/>
            <person name="Town C.D."/>
            <person name="Roe B.A."/>
        </authorList>
    </citation>
    <scope>NUCLEOTIDE SEQUENCE [LARGE SCALE GENOMIC DNA]</scope>
    <source>
        <strain evidence="1">A17</strain>
        <strain evidence="2 3">cv. Jemalong A17</strain>
    </source>
</reference>
<protein>
    <submittedName>
        <fullName evidence="1">PIF1-like helicase</fullName>
    </submittedName>
</protein>
<dbReference type="STRING" id="3880.A0A072U8P0"/>
<dbReference type="PANTHER" id="PTHR10492:SF101">
    <property type="entry name" value="ATP-DEPENDENT DNA HELICASE"/>
    <property type="match status" value="1"/>
</dbReference>
<dbReference type="GO" id="GO:0043047">
    <property type="term" value="F:single-stranded telomeric DNA binding"/>
    <property type="evidence" value="ECO:0000318"/>
    <property type="project" value="GO_Central"/>
</dbReference>
<keyword evidence="3" id="KW-1185">Reference proteome</keyword>
<dbReference type="GO" id="GO:0006260">
    <property type="term" value="P:DNA replication"/>
    <property type="evidence" value="ECO:0000318"/>
    <property type="project" value="GO_Central"/>
</dbReference>
<keyword evidence="1" id="KW-0547">Nucleotide-binding</keyword>
<dbReference type="EnsemblPlants" id="KEH25468">
    <property type="protein sequence ID" value="KEH25468"/>
    <property type="gene ID" value="MTR_6g024030"/>
</dbReference>
<evidence type="ECO:0000313" key="3">
    <source>
        <dbReference type="Proteomes" id="UP000002051"/>
    </source>
</evidence>
<dbReference type="Proteomes" id="UP000002051">
    <property type="component" value="Chromosome 6"/>
</dbReference>
<sequence length="239" mass="27284">MANIFTPISAVTGGKKDLKLIVRVTHIWLIRDKENPDDIIFMNMILVDEKRGRIHATIHVLGHVVETDSVRETEKNGRKSKVIDLTLENLEHRRIRCSLWGEFATDIENYFSTHDNTKPVVLIVQFGRLRKYMGAMGVENLFFGSKVIMDGDIPEVEYYKKGTYPNLLDGMTDISYFQDKAILAPTNSIVDQIKDYMLDLMPGEEKTYLSYDTPLIHNGNCDAVDDVHTLEFLNTINAS</sequence>
<dbReference type="GO" id="GO:0003684">
    <property type="term" value="F:damaged DNA binding"/>
    <property type="evidence" value="ECO:0000318"/>
    <property type="project" value="GO_Central"/>
</dbReference>
<dbReference type="InterPro" id="IPR012340">
    <property type="entry name" value="NA-bd_OB-fold"/>
</dbReference>
<evidence type="ECO:0000313" key="1">
    <source>
        <dbReference type="EMBL" id="KEH25468.1"/>
    </source>
</evidence>
<name>A0A072U8P0_MEDTR</name>
<evidence type="ECO:0000313" key="2">
    <source>
        <dbReference type="EnsemblPlants" id="KEH25468"/>
    </source>
</evidence>
<keyword evidence="1" id="KW-0347">Helicase</keyword>
<dbReference type="GO" id="GO:0005662">
    <property type="term" value="C:DNA replication factor A complex"/>
    <property type="evidence" value="ECO:0000318"/>
    <property type="project" value="GO_Central"/>
</dbReference>
<dbReference type="GO" id="GO:0006289">
    <property type="term" value="P:nucleotide-excision repair"/>
    <property type="evidence" value="ECO:0000318"/>
    <property type="project" value="GO_Central"/>
</dbReference>
<organism evidence="1 3">
    <name type="scientific">Medicago truncatula</name>
    <name type="common">Barrel medic</name>
    <name type="synonym">Medicago tribuloides</name>
    <dbReference type="NCBI Taxonomy" id="3880"/>
    <lineage>
        <taxon>Eukaryota</taxon>
        <taxon>Viridiplantae</taxon>
        <taxon>Streptophyta</taxon>
        <taxon>Embryophyta</taxon>
        <taxon>Tracheophyta</taxon>
        <taxon>Spermatophyta</taxon>
        <taxon>Magnoliopsida</taxon>
        <taxon>eudicotyledons</taxon>
        <taxon>Gunneridae</taxon>
        <taxon>Pentapetalae</taxon>
        <taxon>rosids</taxon>
        <taxon>fabids</taxon>
        <taxon>Fabales</taxon>
        <taxon>Fabaceae</taxon>
        <taxon>Papilionoideae</taxon>
        <taxon>50 kb inversion clade</taxon>
        <taxon>NPAAA clade</taxon>
        <taxon>Hologalegina</taxon>
        <taxon>IRL clade</taxon>
        <taxon>Trifolieae</taxon>
        <taxon>Medicago</taxon>
    </lineage>
</organism>
<accession>A0A072U8P0</accession>
<dbReference type="HOGENOM" id="CLU_1162632_0_0_1"/>